<gene>
    <name evidence="3" type="ordered locus">Plabr_4056</name>
</gene>
<feature type="transmembrane region" description="Helical" evidence="2">
    <location>
        <begin position="145"/>
        <end position="173"/>
    </location>
</feature>
<evidence type="ECO:0000256" key="1">
    <source>
        <dbReference type="SAM" id="MobiDB-lite"/>
    </source>
</evidence>
<dbReference type="EMBL" id="CP002546">
    <property type="protein sequence ID" value="ADY61633.1"/>
    <property type="molecule type" value="Genomic_DNA"/>
</dbReference>
<feature type="transmembrane region" description="Helical" evidence="2">
    <location>
        <begin position="51"/>
        <end position="75"/>
    </location>
</feature>
<protein>
    <recommendedName>
        <fullName evidence="5">Transmembrane protein</fullName>
    </recommendedName>
</protein>
<evidence type="ECO:0000313" key="4">
    <source>
        <dbReference type="Proteomes" id="UP000006860"/>
    </source>
</evidence>
<proteinExistence type="predicted"/>
<dbReference type="HOGENOM" id="CLU_503328_0_0_0"/>
<dbReference type="KEGG" id="pbs:Plabr_4056"/>
<organism evidence="3 4">
    <name type="scientific">Rubinisphaera brasiliensis (strain ATCC 49424 / DSM 5305 / JCM 21570 / IAM 15109 / NBRC 103401 / IFAM 1448)</name>
    <name type="common">Planctomyces brasiliensis</name>
    <dbReference type="NCBI Taxonomy" id="756272"/>
    <lineage>
        <taxon>Bacteria</taxon>
        <taxon>Pseudomonadati</taxon>
        <taxon>Planctomycetota</taxon>
        <taxon>Planctomycetia</taxon>
        <taxon>Planctomycetales</taxon>
        <taxon>Planctomycetaceae</taxon>
        <taxon>Rubinisphaera</taxon>
    </lineage>
</organism>
<feature type="transmembrane region" description="Helical" evidence="2">
    <location>
        <begin position="117"/>
        <end position="139"/>
    </location>
</feature>
<reference evidence="4" key="1">
    <citation type="submission" date="2011-02" db="EMBL/GenBank/DDBJ databases">
        <title>The complete genome of Planctomyces brasiliensis DSM 5305.</title>
        <authorList>
            <person name="Lucas S."/>
            <person name="Copeland A."/>
            <person name="Lapidus A."/>
            <person name="Bruce D."/>
            <person name="Goodwin L."/>
            <person name="Pitluck S."/>
            <person name="Kyrpides N."/>
            <person name="Mavromatis K."/>
            <person name="Pagani I."/>
            <person name="Ivanova N."/>
            <person name="Ovchinnikova G."/>
            <person name="Lu M."/>
            <person name="Detter J.C."/>
            <person name="Han C."/>
            <person name="Land M."/>
            <person name="Hauser L."/>
            <person name="Markowitz V."/>
            <person name="Cheng J.-F."/>
            <person name="Hugenholtz P."/>
            <person name="Woyke T."/>
            <person name="Wu D."/>
            <person name="Tindall B."/>
            <person name="Pomrenke H.G."/>
            <person name="Brambilla E."/>
            <person name="Klenk H.-P."/>
            <person name="Eisen J.A."/>
        </authorList>
    </citation>
    <scope>NUCLEOTIDE SEQUENCE [LARGE SCALE GENOMIC DNA]</scope>
    <source>
        <strain evidence="4">ATCC 49424 / DSM 5305 / JCM 21570 / NBRC 103401 / IFAM 1448</strain>
    </source>
</reference>
<sequence>MKLRRHYQTVLDALAWPRLGKTAVVVFWLAGLAVAEVVGRASPNDGVDLGIMLLLLMGTAGLHSNTPLPPVIWCFRLIGRTLRKIFNSRLEIGIDFRQDKPVSPAVPPELSRLTTGLVVAALLLLPLAPFLPTALRLYIQPWFYLGYLGLMSLLWGAMLYLGLLLVIFGWAAIHDWHTLRHRTPSRRRRTRERLTGLGVYLAVFIMASLLPVWVPVLATVLTLIVICVTFSLAGDDFRMLWIRGENTPVKSFDGRIYLAVVSGAVVLATLLLMLATQGQFILGRQVEAAWIHMPVTAWMGVAFCWLAIPGLITFAGTAVRFAWLGMQFNPKRDDLRYHARYDGDHRQWEIDQRRHLIRGLKSLFKRKARLKTTAGTGVWIGLQHWYIVGMTRDTAEDDSETTMLEHIIGLPYHRVFSPETRLHFWEICRSVEVDLILVEDGVSFRRFSRVLRTMFETYDVYGGRQRCEELHFAGLPGVRVVLHEFDLVDADKLNLTNYPEPDYDELARARILHVFKDRGDDEVEPDWMPDESEDRPVLLGV</sequence>
<feature type="region of interest" description="Disordered" evidence="1">
    <location>
        <begin position="522"/>
        <end position="541"/>
    </location>
</feature>
<evidence type="ECO:0000256" key="2">
    <source>
        <dbReference type="SAM" id="Phobius"/>
    </source>
</evidence>
<keyword evidence="2" id="KW-1133">Transmembrane helix</keyword>
<dbReference type="AlphaFoldDB" id="F0SGM8"/>
<dbReference type="eggNOG" id="ENOG502ZBKV">
    <property type="taxonomic scope" value="Bacteria"/>
</dbReference>
<feature type="transmembrane region" description="Helical" evidence="2">
    <location>
        <begin position="194"/>
        <end position="210"/>
    </location>
</feature>
<feature type="transmembrane region" description="Helical" evidence="2">
    <location>
        <begin position="256"/>
        <end position="275"/>
    </location>
</feature>
<dbReference type="OrthoDB" id="244764at2"/>
<feature type="transmembrane region" description="Helical" evidence="2">
    <location>
        <begin position="216"/>
        <end position="235"/>
    </location>
</feature>
<name>F0SGM8_RUBBR</name>
<evidence type="ECO:0008006" key="5">
    <source>
        <dbReference type="Google" id="ProtNLM"/>
    </source>
</evidence>
<feature type="compositionally biased region" description="Acidic residues" evidence="1">
    <location>
        <begin position="522"/>
        <end position="533"/>
    </location>
</feature>
<keyword evidence="2" id="KW-0812">Transmembrane</keyword>
<accession>F0SGM8</accession>
<feature type="transmembrane region" description="Helical" evidence="2">
    <location>
        <begin position="295"/>
        <end position="323"/>
    </location>
</feature>
<keyword evidence="4" id="KW-1185">Reference proteome</keyword>
<evidence type="ECO:0000313" key="3">
    <source>
        <dbReference type="EMBL" id="ADY61633.1"/>
    </source>
</evidence>
<dbReference type="RefSeq" id="WP_013630350.1">
    <property type="nucleotide sequence ID" value="NC_015174.1"/>
</dbReference>
<dbReference type="Proteomes" id="UP000006860">
    <property type="component" value="Chromosome"/>
</dbReference>
<keyword evidence="2" id="KW-0472">Membrane</keyword>